<dbReference type="EMBL" id="JAFFZN010000002">
    <property type="protein sequence ID" value="MBO8184419.1"/>
    <property type="molecule type" value="Genomic_DNA"/>
</dbReference>
<dbReference type="RefSeq" id="WP_209263242.1">
    <property type="nucleotide sequence ID" value="NZ_JAFFZN010000002.1"/>
</dbReference>
<comment type="caution">
    <text evidence="2">The sequence shown here is derived from an EMBL/GenBank/DDBJ whole genome shotgun (WGS) entry which is preliminary data.</text>
</comment>
<keyword evidence="1" id="KW-1133">Transmembrane helix</keyword>
<feature type="transmembrane region" description="Helical" evidence="1">
    <location>
        <begin position="66"/>
        <end position="96"/>
    </location>
</feature>
<name>A0ABS3WN25_9ACTN</name>
<proteinExistence type="predicted"/>
<keyword evidence="3" id="KW-1185">Reference proteome</keyword>
<evidence type="ECO:0000256" key="1">
    <source>
        <dbReference type="SAM" id="Phobius"/>
    </source>
</evidence>
<dbReference type="Proteomes" id="UP001518976">
    <property type="component" value="Unassembled WGS sequence"/>
</dbReference>
<organism evidence="2 3">
    <name type="scientific">Streptomyces spirodelae</name>
    <dbReference type="NCBI Taxonomy" id="2812904"/>
    <lineage>
        <taxon>Bacteria</taxon>
        <taxon>Bacillati</taxon>
        <taxon>Actinomycetota</taxon>
        <taxon>Actinomycetes</taxon>
        <taxon>Kitasatosporales</taxon>
        <taxon>Streptomycetaceae</taxon>
        <taxon>Streptomyces</taxon>
    </lineage>
</organism>
<evidence type="ECO:0000313" key="2">
    <source>
        <dbReference type="EMBL" id="MBO8184419.1"/>
    </source>
</evidence>
<evidence type="ECO:0008006" key="4">
    <source>
        <dbReference type="Google" id="ProtNLM"/>
    </source>
</evidence>
<accession>A0ABS3WN25</accession>
<evidence type="ECO:0000313" key="3">
    <source>
        <dbReference type="Proteomes" id="UP001518976"/>
    </source>
</evidence>
<reference evidence="2 3" key="1">
    <citation type="submission" date="2021-02" db="EMBL/GenBank/DDBJ databases">
        <title>Streptomyces spirodelae sp. nov., isolated from duckweed.</title>
        <authorList>
            <person name="Saimee Y."/>
            <person name="Duangmal K."/>
        </authorList>
    </citation>
    <scope>NUCLEOTIDE SEQUENCE [LARGE SCALE GENOMIC DNA]</scope>
    <source>
        <strain evidence="2 3">DW4-2</strain>
    </source>
</reference>
<gene>
    <name evidence="2" type="ORF">JW592_02845</name>
</gene>
<feature type="transmembrane region" description="Helical" evidence="1">
    <location>
        <begin position="158"/>
        <end position="177"/>
    </location>
</feature>
<feature type="transmembrane region" description="Helical" evidence="1">
    <location>
        <begin position="26"/>
        <end position="45"/>
    </location>
</feature>
<keyword evidence="1" id="KW-0812">Transmembrane</keyword>
<feature type="transmembrane region" description="Helical" evidence="1">
    <location>
        <begin position="116"/>
        <end position="137"/>
    </location>
</feature>
<keyword evidence="1" id="KW-0472">Membrane</keyword>
<protein>
    <recommendedName>
        <fullName evidence="4">DUF420 domain-containing protein</fullName>
    </recommendedName>
</protein>
<sequence>MNASRNATAPASSSIPSRGAGFGRQMGEALTLFPAGLFALVMALGGQDAPARRALRAGAGTGRGRVMVHAFLTVLLGVLALIVTGVLAIGTARGLFYGFVDSGPYDDSWGGPTKAGAWLAHFAVSLPVTAVSVGLLYGLAALHRRMTAPLRGERRPAWVLPIVLLSCVGASLFVVAFSHQLH</sequence>